<protein>
    <submittedName>
        <fullName evidence="5">GntR family transcriptional regulator</fullName>
    </submittedName>
</protein>
<dbReference type="PANTHER" id="PTHR43537">
    <property type="entry name" value="TRANSCRIPTIONAL REGULATOR, GNTR FAMILY"/>
    <property type="match status" value="1"/>
</dbReference>
<dbReference type="InterPro" id="IPR036390">
    <property type="entry name" value="WH_DNA-bd_sf"/>
</dbReference>
<keyword evidence="3" id="KW-0804">Transcription</keyword>
<evidence type="ECO:0000256" key="1">
    <source>
        <dbReference type="ARBA" id="ARBA00023015"/>
    </source>
</evidence>
<evidence type="ECO:0000256" key="2">
    <source>
        <dbReference type="ARBA" id="ARBA00023125"/>
    </source>
</evidence>
<dbReference type="InterPro" id="IPR000524">
    <property type="entry name" value="Tscrpt_reg_HTH_GntR"/>
</dbReference>
<name>A0A926S7S5_9HYPH</name>
<proteinExistence type="predicted"/>
<dbReference type="Pfam" id="PF07729">
    <property type="entry name" value="FCD"/>
    <property type="match status" value="1"/>
</dbReference>
<dbReference type="InterPro" id="IPR011711">
    <property type="entry name" value="GntR_C"/>
</dbReference>
<dbReference type="AlphaFoldDB" id="A0A926S7S5"/>
<organism evidence="5 6">
    <name type="scientific">Roseibium aggregatum</name>
    <dbReference type="NCBI Taxonomy" id="187304"/>
    <lineage>
        <taxon>Bacteria</taxon>
        <taxon>Pseudomonadati</taxon>
        <taxon>Pseudomonadota</taxon>
        <taxon>Alphaproteobacteria</taxon>
        <taxon>Hyphomicrobiales</taxon>
        <taxon>Stappiaceae</taxon>
        <taxon>Roseibium</taxon>
    </lineage>
</organism>
<dbReference type="InterPro" id="IPR008920">
    <property type="entry name" value="TF_FadR/GntR_C"/>
</dbReference>
<dbReference type="Pfam" id="PF00392">
    <property type="entry name" value="GntR"/>
    <property type="match status" value="1"/>
</dbReference>
<reference evidence="5" key="1">
    <citation type="submission" date="2020-05" db="EMBL/GenBank/DDBJ databases">
        <title>Identification of trans-AT polyketide cluster in two marine bacteria, producers of a novel glutaramide-containing polyketide sesbanimide D and analogs.</title>
        <authorList>
            <person name="Kacar D."/>
            <person name="Rodriguez P."/>
            <person name="Canedo L."/>
            <person name="Gonzalez E."/>
            <person name="Galan B."/>
            <person name="De La Calle F."/>
            <person name="Garcia J.L."/>
        </authorList>
    </citation>
    <scope>NUCLEOTIDE SEQUENCE</scope>
    <source>
        <strain evidence="5">PHM038</strain>
    </source>
</reference>
<comment type="caution">
    <text evidence="5">The sequence shown here is derived from an EMBL/GenBank/DDBJ whole genome shotgun (WGS) entry which is preliminary data.</text>
</comment>
<dbReference type="CDD" id="cd07377">
    <property type="entry name" value="WHTH_GntR"/>
    <property type="match status" value="1"/>
</dbReference>
<dbReference type="SMART" id="SM00895">
    <property type="entry name" value="FCD"/>
    <property type="match status" value="1"/>
</dbReference>
<dbReference type="PANTHER" id="PTHR43537:SF53">
    <property type="entry name" value="HTH-TYPE TRANSCRIPTIONAL REPRESSOR NANR"/>
    <property type="match status" value="1"/>
</dbReference>
<feature type="domain" description="HTH gntR-type" evidence="4">
    <location>
        <begin position="20"/>
        <end position="87"/>
    </location>
</feature>
<evidence type="ECO:0000313" key="6">
    <source>
        <dbReference type="Proteomes" id="UP000598467"/>
    </source>
</evidence>
<dbReference type="SUPFAM" id="SSF46785">
    <property type="entry name" value="Winged helix' DNA-binding domain"/>
    <property type="match status" value="1"/>
</dbReference>
<evidence type="ECO:0000313" key="5">
    <source>
        <dbReference type="EMBL" id="MBD1548620.1"/>
    </source>
</evidence>
<accession>A0A926S7S5</accession>
<dbReference type="RefSeq" id="WP_190293307.1">
    <property type="nucleotide sequence ID" value="NZ_JABFCZ010000024.1"/>
</dbReference>
<dbReference type="EMBL" id="JABFCZ010000024">
    <property type="protein sequence ID" value="MBD1548620.1"/>
    <property type="molecule type" value="Genomic_DNA"/>
</dbReference>
<sequence length="243" mass="26427">MDEIVRINSDLPPLRRLPLAGRAGEVYDGILKAVLDHRLMPGMKLSEDEVGAVFGVSRTVVRAALQALAFEGIAEIFPNRGAFVAKPSTETAKQVFEARALIEPELAANAAGRLSPEDLEGLRQHIEREHAALHAENQGEAIALSGAFHIRIAELSGQAVLTGFVRELISQSSLIVALYWTRRETTCESDDHGALMEAFSAGDSALARSVMRDHIERLRDGLDLTDRETRPVSIAEALGRVMA</sequence>
<dbReference type="InterPro" id="IPR036388">
    <property type="entry name" value="WH-like_DNA-bd_sf"/>
</dbReference>
<dbReference type="GO" id="GO:0003700">
    <property type="term" value="F:DNA-binding transcription factor activity"/>
    <property type="evidence" value="ECO:0007669"/>
    <property type="project" value="InterPro"/>
</dbReference>
<dbReference type="SUPFAM" id="SSF48008">
    <property type="entry name" value="GntR ligand-binding domain-like"/>
    <property type="match status" value="1"/>
</dbReference>
<gene>
    <name evidence="5" type="ORF">HK439_20340</name>
</gene>
<evidence type="ECO:0000259" key="4">
    <source>
        <dbReference type="PROSITE" id="PS50949"/>
    </source>
</evidence>
<evidence type="ECO:0000256" key="3">
    <source>
        <dbReference type="ARBA" id="ARBA00023163"/>
    </source>
</evidence>
<dbReference type="Gene3D" id="1.20.120.530">
    <property type="entry name" value="GntR ligand-binding domain-like"/>
    <property type="match status" value="1"/>
</dbReference>
<keyword evidence="2" id="KW-0238">DNA-binding</keyword>
<dbReference type="SMART" id="SM00345">
    <property type="entry name" value="HTH_GNTR"/>
    <property type="match status" value="1"/>
</dbReference>
<dbReference type="PROSITE" id="PS50949">
    <property type="entry name" value="HTH_GNTR"/>
    <property type="match status" value="1"/>
</dbReference>
<dbReference type="Gene3D" id="1.10.10.10">
    <property type="entry name" value="Winged helix-like DNA-binding domain superfamily/Winged helix DNA-binding domain"/>
    <property type="match status" value="1"/>
</dbReference>
<dbReference type="GO" id="GO:0003677">
    <property type="term" value="F:DNA binding"/>
    <property type="evidence" value="ECO:0007669"/>
    <property type="project" value="UniProtKB-KW"/>
</dbReference>
<keyword evidence="1" id="KW-0805">Transcription regulation</keyword>
<dbReference type="Proteomes" id="UP000598467">
    <property type="component" value="Unassembled WGS sequence"/>
</dbReference>